<evidence type="ECO:0000313" key="3">
    <source>
        <dbReference type="Proteomes" id="UP000242849"/>
    </source>
</evidence>
<dbReference type="InterPro" id="IPR020802">
    <property type="entry name" value="TesA-like"/>
</dbReference>
<dbReference type="Proteomes" id="UP000242849">
    <property type="component" value="Unassembled WGS sequence"/>
</dbReference>
<name>A0A1H5DYB2_PSEAG</name>
<dbReference type="InterPro" id="IPR029058">
    <property type="entry name" value="AB_hydrolase_fold"/>
</dbReference>
<dbReference type="SMART" id="SM00824">
    <property type="entry name" value="PKS_TE"/>
    <property type="match status" value="1"/>
</dbReference>
<evidence type="ECO:0000313" key="2">
    <source>
        <dbReference type="EMBL" id="SED83828.1"/>
    </source>
</evidence>
<dbReference type="EMBL" id="FNSC01000001">
    <property type="protein sequence ID" value="SED83828.1"/>
    <property type="molecule type" value="Genomic_DNA"/>
</dbReference>
<gene>
    <name evidence="2" type="ORF">SAMN05421553_3447</name>
</gene>
<protein>
    <submittedName>
        <fullName evidence="2">Pimeloyl-ACP methyl ester carboxylesterase</fullName>
    </submittedName>
</protein>
<accession>A0A1H5DYB2</accession>
<organism evidence="2 3">
    <name type="scientific">Pseudomonas anguilliseptica</name>
    <dbReference type="NCBI Taxonomy" id="53406"/>
    <lineage>
        <taxon>Bacteria</taxon>
        <taxon>Pseudomonadati</taxon>
        <taxon>Pseudomonadota</taxon>
        <taxon>Gammaproteobacteria</taxon>
        <taxon>Pseudomonadales</taxon>
        <taxon>Pseudomonadaceae</taxon>
        <taxon>Pseudomonas</taxon>
    </lineage>
</organism>
<dbReference type="GO" id="GO:0047372">
    <property type="term" value="F:monoacylglycerol lipase activity"/>
    <property type="evidence" value="ECO:0007669"/>
    <property type="project" value="TreeGrafter"/>
</dbReference>
<dbReference type="InterPro" id="IPR000073">
    <property type="entry name" value="AB_hydrolase_1"/>
</dbReference>
<feature type="domain" description="Thioesterase TesA-like" evidence="1">
    <location>
        <begin position="70"/>
        <end position="304"/>
    </location>
</feature>
<proteinExistence type="predicted"/>
<sequence length="309" mass="34048">MKKLIAALMLLLTSAATLLYLSPAALLTSIQLVERQRAGLSLKQISVGDLSIHYYEGGPSSAQTILMAHGFAANKDNWLRFARHLSQDYRVIALDLPGFGASDKPAGSYDVGTQTERLASVIDALGIEQSHLIGNSMGGHISALYAARYPHRTRSLALLDNAGITSPQPSELMQRLQRGEPNPLVVKSPEDFQRLLDFIFVQPPYLTESLKGYFAEQATANSAHYDQVFAHLIERYIPLEPELPKIQAPTLIIWGTEDRALHVSSVEVMQPLLRKPSVVIMADTGHAPMIERAELTAQHYQAFLQALVD</sequence>
<reference evidence="3" key="1">
    <citation type="submission" date="2016-10" db="EMBL/GenBank/DDBJ databases">
        <authorList>
            <person name="Varghese N."/>
            <person name="Submissions S."/>
        </authorList>
    </citation>
    <scope>NUCLEOTIDE SEQUENCE [LARGE SCALE GENOMIC DNA]</scope>
    <source>
        <strain evidence="3">DSM 12111</strain>
    </source>
</reference>
<dbReference type="AlphaFoldDB" id="A0A1H5DYB2"/>
<dbReference type="OrthoDB" id="2086224at2"/>
<dbReference type="PANTHER" id="PTHR43798">
    <property type="entry name" value="MONOACYLGLYCEROL LIPASE"/>
    <property type="match status" value="1"/>
</dbReference>
<dbReference type="GO" id="GO:0046464">
    <property type="term" value="P:acylglycerol catabolic process"/>
    <property type="evidence" value="ECO:0007669"/>
    <property type="project" value="TreeGrafter"/>
</dbReference>
<keyword evidence="3" id="KW-1185">Reference proteome</keyword>
<dbReference type="RefSeq" id="WP_090384616.1">
    <property type="nucleotide sequence ID" value="NZ_FNSC01000001.1"/>
</dbReference>
<dbReference type="GO" id="GO:0016020">
    <property type="term" value="C:membrane"/>
    <property type="evidence" value="ECO:0007669"/>
    <property type="project" value="TreeGrafter"/>
</dbReference>
<dbReference type="InterPro" id="IPR050266">
    <property type="entry name" value="AB_hydrolase_sf"/>
</dbReference>
<dbReference type="PRINTS" id="PR00111">
    <property type="entry name" value="ABHYDROLASE"/>
</dbReference>
<dbReference type="PANTHER" id="PTHR43798:SF5">
    <property type="entry name" value="MONOACYLGLYCEROL LIPASE ABHD6"/>
    <property type="match status" value="1"/>
</dbReference>
<dbReference type="SUPFAM" id="SSF53474">
    <property type="entry name" value="alpha/beta-Hydrolases"/>
    <property type="match status" value="1"/>
</dbReference>
<evidence type="ECO:0000259" key="1">
    <source>
        <dbReference type="SMART" id="SM00824"/>
    </source>
</evidence>
<dbReference type="Gene3D" id="3.40.50.1820">
    <property type="entry name" value="alpha/beta hydrolase"/>
    <property type="match status" value="1"/>
</dbReference>
<dbReference type="STRING" id="53406.SAMN05421553_3447"/>
<dbReference type="Pfam" id="PF00561">
    <property type="entry name" value="Abhydrolase_1"/>
    <property type="match status" value="1"/>
</dbReference>